<dbReference type="EMBL" id="LHQQ01000169">
    <property type="protein sequence ID" value="KOS40289.1"/>
    <property type="molecule type" value="Genomic_DNA"/>
</dbReference>
<protein>
    <submittedName>
        <fullName evidence="1">Uncharacterized protein</fullName>
    </submittedName>
</protein>
<keyword evidence="2" id="KW-1185">Reference proteome</keyword>
<sequence>MKLTAPVRNWNQFSTTPVSLSTVSRPTISFCCRLRRGRAAKGQMPESSGLRHMCLNMPEFCLILDWQKSKYLNYSYRELNKQSISQPWKSVNTPFRYRLLN</sequence>
<evidence type="ECO:0000313" key="1">
    <source>
        <dbReference type="EMBL" id="KOS40289.1"/>
    </source>
</evidence>
<proteinExistence type="predicted"/>
<dbReference type="AlphaFoldDB" id="A0A0M9WD29"/>
<name>A0A0M9WD29_9EURO</name>
<accession>A0A0M9WD29</accession>
<evidence type="ECO:0000313" key="2">
    <source>
        <dbReference type="Proteomes" id="UP000037696"/>
    </source>
</evidence>
<organism evidence="1 2">
    <name type="scientific">Penicillium nordicum</name>
    <dbReference type="NCBI Taxonomy" id="229535"/>
    <lineage>
        <taxon>Eukaryota</taxon>
        <taxon>Fungi</taxon>
        <taxon>Dikarya</taxon>
        <taxon>Ascomycota</taxon>
        <taxon>Pezizomycotina</taxon>
        <taxon>Eurotiomycetes</taxon>
        <taxon>Eurotiomycetidae</taxon>
        <taxon>Eurotiales</taxon>
        <taxon>Aspergillaceae</taxon>
        <taxon>Penicillium</taxon>
    </lineage>
</organism>
<comment type="caution">
    <text evidence="1">The sequence shown here is derived from an EMBL/GenBank/DDBJ whole genome shotgun (WGS) entry which is preliminary data.</text>
</comment>
<dbReference type="Proteomes" id="UP000037696">
    <property type="component" value="Unassembled WGS sequence"/>
</dbReference>
<reference evidence="1 2" key="1">
    <citation type="submission" date="2015-08" db="EMBL/GenBank/DDBJ databases">
        <title>Genome sequencing of Penicillium nordicum.</title>
        <authorList>
            <person name="Nguyen H.D."/>
            <person name="Seifert K.A."/>
        </authorList>
    </citation>
    <scope>NUCLEOTIDE SEQUENCE [LARGE SCALE GENOMIC DNA]</scope>
    <source>
        <strain evidence="1 2">DAOMC 185683</strain>
    </source>
</reference>
<gene>
    <name evidence="1" type="ORF">ACN38_g8852</name>
</gene>